<dbReference type="OrthoDB" id="116945at2759"/>
<evidence type="ECO:0000313" key="6">
    <source>
        <dbReference type="EMBL" id="KAF0713714.1"/>
    </source>
</evidence>
<dbReference type="GO" id="GO:0004315">
    <property type="term" value="F:3-oxoacyl-[acyl-carrier-protein] synthase activity"/>
    <property type="evidence" value="ECO:0007669"/>
    <property type="project" value="UniProtKB-EC"/>
</dbReference>
<dbReference type="Gene3D" id="3.40.50.720">
    <property type="entry name" value="NAD(P)-binding Rossmann-like Domain"/>
    <property type="match status" value="1"/>
</dbReference>
<dbReference type="PROSITE" id="PS52004">
    <property type="entry name" value="KS3_2"/>
    <property type="match status" value="1"/>
</dbReference>
<protein>
    <recommendedName>
        <fullName evidence="2">beta-ketoacyl-[acyl-carrier-protein] synthase I</fullName>
        <ecNumber evidence="2">2.3.1.41</ecNumber>
    </recommendedName>
</protein>
<dbReference type="InterPro" id="IPR047224">
    <property type="entry name" value="FAS_alpha_su_C"/>
</dbReference>
<gene>
    <name evidence="6" type="ORF">As57867_004230</name>
</gene>
<evidence type="ECO:0000256" key="1">
    <source>
        <dbReference type="ARBA" id="ARBA00008467"/>
    </source>
</evidence>
<dbReference type="Pfam" id="PF02801">
    <property type="entry name" value="Ketoacyl-synt_C"/>
    <property type="match status" value="1"/>
</dbReference>
<dbReference type="PANTHER" id="PTHR11712">
    <property type="entry name" value="POLYKETIDE SYNTHASE-RELATED"/>
    <property type="match status" value="1"/>
</dbReference>
<comment type="caution">
    <text evidence="6">The sequence shown here is derived from an EMBL/GenBank/DDBJ whole genome shotgun (WGS) entry which is preliminary data.</text>
</comment>
<dbReference type="GO" id="GO:0006633">
    <property type="term" value="P:fatty acid biosynthetic process"/>
    <property type="evidence" value="ECO:0007669"/>
    <property type="project" value="InterPro"/>
</dbReference>
<dbReference type="Pfam" id="PF00109">
    <property type="entry name" value="ketoacyl-synt"/>
    <property type="match status" value="1"/>
</dbReference>
<dbReference type="InterPro" id="IPR014030">
    <property type="entry name" value="Ketoacyl_synth_N"/>
</dbReference>
<organism evidence="6">
    <name type="scientific">Aphanomyces stellatus</name>
    <dbReference type="NCBI Taxonomy" id="120398"/>
    <lineage>
        <taxon>Eukaryota</taxon>
        <taxon>Sar</taxon>
        <taxon>Stramenopiles</taxon>
        <taxon>Oomycota</taxon>
        <taxon>Saprolegniomycetes</taxon>
        <taxon>Saprolegniales</taxon>
        <taxon>Verrucalvaceae</taxon>
        <taxon>Aphanomyces</taxon>
    </lineage>
</organism>
<dbReference type="InterPro" id="IPR000794">
    <property type="entry name" value="Beta-ketoacyl_synthase"/>
</dbReference>
<keyword evidence="3" id="KW-0808">Transferase</keyword>
<dbReference type="InterPro" id="IPR016039">
    <property type="entry name" value="Thiolase-like"/>
</dbReference>
<dbReference type="PROSITE" id="PS00606">
    <property type="entry name" value="KS3_1"/>
    <property type="match status" value="1"/>
</dbReference>
<dbReference type="EC" id="2.3.1.41" evidence="2"/>
<feature type="compositionally biased region" description="Polar residues" evidence="4">
    <location>
        <begin position="697"/>
        <end position="715"/>
    </location>
</feature>
<dbReference type="SUPFAM" id="SSF53901">
    <property type="entry name" value="Thiolase-like"/>
    <property type="match status" value="2"/>
</dbReference>
<dbReference type="CDD" id="cd00828">
    <property type="entry name" value="elong_cond_enzymes"/>
    <property type="match status" value="1"/>
</dbReference>
<dbReference type="Gene3D" id="3.40.47.10">
    <property type="match status" value="1"/>
</dbReference>
<feature type="non-terminal residue" evidence="6">
    <location>
        <position position="755"/>
    </location>
</feature>
<sequence>MGGDGLYAETKLGLEALMNKWHSEGWEDYMILGGAIIGWTRGTGLMAGNNMVSAGVEELGTRTFSQSEMGFNLTSILHPRMVAAASLAPLWIDLGGGMAQVRDLKDHMDTIRSSILNESKVRRARMRSSASPSSGLTGASDTPVLNRANMYNYYAQHPKLPTNLDKLGKHYKGMINLDKTVVVVGFGEVGPWGNARTRWEMESFGVFSLEGCIEMAWLLGYITYHNGFLHSGEYYAGWVDAKTKDPVADTQVKPVYEETILKHSGIRVVEPELFDGYDPKKKMFLQQVAVEKNMRPIEVASKEEGLEFQNELGDDKCDLYEEGGSWWLRLRQGAVITVPKALHFNRWVAGQIPTGWDATQLGIPADIAESVDPITLFTLVSTVEALVSAGITDPYEFYQYVHVTGVANTIGSCFGGLKSTNRIFLGRLMGKNFPTDTMQEVLINTMPAWVNMLLLSSSGPIKTPVSACATSAVSVDIGVDIIESGKARIVVVGGCDDFAEQLSYEFAQIQASSDADLETSMGREPREMCRPCTSTRGGLMEGQGSGVQLLMDASLAIQMGVPIYAIIGAANSATDKIGRSVPAPGQGLLSTARECNSGLDNMANVFMDPAVRRAEFDDEVEAIEAWKARQLQAIADGTLTRYDADMVNTLAAKKFKLAQTTWGNDYFKDDPSVSPLRGALDMWGLTVDDIRIASFHGTGTNGNDKNESQVTQSQLAHMGRSKGNPIMVVCQKHLTGHGKGSAAAWMLNGLIQSLH</sequence>
<dbReference type="Gene3D" id="3.30.70.2490">
    <property type="match status" value="1"/>
</dbReference>
<evidence type="ECO:0000259" key="5">
    <source>
        <dbReference type="PROSITE" id="PS52004"/>
    </source>
</evidence>
<evidence type="ECO:0000256" key="4">
    <source>
        <dbReference type="SAM" id="MobiDB-lite"/>
    </source>
</evidence>
<evidence type="ECO:0000256" key="2">
    <source>
        <dbReference type="ARBA" id="ARBA00013191"/>
    </source>
</evidence>
<evidence type="ECO:0000256" key="3">
    <source>
        <dbReference type="ARBA" id="ARBA00022679"/>
    </source>
</evidence>
<accession>A0A6A4ZM32</accession>
<dbReference type="InterPro" id="IPR014031">
    <property type="entry name" value="Ketoacyl_synth_C"/>
</dbReference>
<feature type="domain" description="Ketosynthase family 3 (KS3)" evidence="5">
    <location>
        <begin position="285"/>
        <end position="755"/>
    </location>
</feature>
<dbReference type="InterPro" id="IPR018201">
    <property type="entry name" value="Ketoacyl_synth_AS"/>
</dbReference>
<proteinExistence type="inferred from homology"/>
<dbReference type="AlphaFoldDB" id="A0A6A4ZM32"/>
<dbReference type="EMBL" id="VJMH01000953">
    <property type="protein sequence ID" value="KAF0713714.1"/>
    <property type="molecule type" value="Genomic_DNA"/>
</dbReference>
<dbReference type="GO" id="GO:0005829">
    <property type="term" value="C:cytosol"/>
    <property type="evidence" value="ECO:0007669"/>
    <property type="project" value="TreeGrafter"/>
</dbReference>
<comment type="similarity">
    <text evidence="1">Belongs to the thiolase-like superfamily. Beta-ketoacyl-ACP synthases family.</text>
</comment>
<reference evidence="6" key="1">
    <citation type="submission" date="2019-06" db="EMBL/GenBank/DDBJ databases">
        <title>Genomics analysis of Aphanomyces spp. identifies a new class of oomycete effector associated with host adaptation.</title>
        <authorList>
            <person name="Gaulin E."/>
        </authorList>
    </citation>
    <scope>NUCLEOTIDE SEQUENCE</scope>
    <source>
        <strain evidence="6">CBS 578.67</strain>
    </source>
</reference>
<dbReference type="InterPro" id="IPR020841">
    <property type="entry name" value="PKS_Beta-ketoAc_synthase_dom"/>
</dbReference>
<dbReference type="PANTHER" id="PTHR11712:SF336">
    <property type="entry name" value="3-OXOACYL-[ACYL-CARRIER-PROTEIN] SYNTHASE, MITOCHONDRIAL"/>
    <property type="match status" value="1"/>
</dbReference>
<name>A0A6A4ZM32_9STRA</name>
<feature type="region of interest" description="Disordered" evidence="4">
    <location>
        <begin position="697"/>
        <end position="717"/>
    </location>
</feature>